<gene>
    <name evidence="3" type="ORF">DI569_05050</name>
</gene>
<reference evidence="3 4" key="1">
    <citation type="submission" date="2017-08" db="EMBL/GenBank/DDBJ databases">
        <title>Infants hospitalized years apart are colonized by the same room-sourced microbial strains.</title>
        <authorList>
            <person name="Brooks B."/>
            <person name="Olm M.R."/>
            <person name="Firek B.A."/>
            <person name="Baker R."/>
            <person name="Thomas B.C."/>
            <person name="Morowitz M.J."/>
            <person name="Banfield J.F."/>
        </authorList>
    </citation>
    <scope>NUCLEOTIDE SEQUENCE [LARGE SCALE GENOMIC DNA]</scope>
    <source>
        <strain evidence="3">S2_005_003_R2_47</strain>
    </source>
</reference>
<name>A0A2W5MZM6_SPHMC</name>
<organism evidence="3 4">
    <name type="scientific">Sphingopyxis macrogoltabida</name>
    <name type="common">Sphingomonas macrogoltabidus</name>
    <dbReference type="NCBI Taxonomy" id="33050"/>
    <lineage>
        <taxon>Bacteria</taxon>
        <taxon>Pseudomonadati</taxon>
        <taxon>Pseudomonadota</taxon>
        <taxon>Alphaproteobacteria</taxon>
        <taxon>Sphingomonadales</taxon>
        <taxon>Sphingomonadaceae</taxon>
        <taxon>Sphingopyxis</taxon>
    </lineage>
</organism>
<dbReference type="InterPro" id="IPR012875">
    <property type="entry name" value="SDHF4"/>
</dbReference>
<dbReference type="Pfam" id="PF07896">
    <property type="entry name" value="DUF1674"/>
    <property type="match status" value="1"/>
</dbReference>
<dbReference type="Proteomes" id="UP000248597">
    <property type="component" value="Unassembled WGS sequence"/>
</dbReference>
<dbReference type="EMBL" id="QFPJ01000008">
    <property type="protein sequence ID" value="PZQ23223.1"/>
    <property type="molecule type" value="Genomic_DNA"/>
</dbReference>
<accession>A0A2W5MZM6</accession>
<evidence type="ECO:0000256" key="1">
    <source>
        <dbReference type="ARBA" id="ARBA00005701"/>
    </source>
</evidence>
<comment type="caution">
    <text evidence="3">The sequence shown here is derived from an EMBL/GenBank/DDBJ whole genome shotgun (WGS) entry which is preliminary data.</text>
</comment>
<feature type="region of interest" description="Disordered" evidence="2">
    <location>
        <begin position="1"/>
        <end position="58"/>
    </location>
</feature>
<dbReference type="AlphaFoldDB" id="A0A2W5MZM6"/>
<evidence type="ECO:0000313" key="3">
    <source>
        <dbReference type="EMBL" id="PZQ23223.1"/>
    </source>
</evidence>
<sequence>MPEPHRPEKTDAATIGGTPRATKRPAHVRAPAAWTNTPVPAPEPIHIDPAADQPGGRDPVRYGDWELKGIAIDF</sequence>
<evidence type="ECO:0000313" key="4">
    <source>
        <dbReference type="Proteomes" id="UP000248597"/>
    </source>
</evidence>
<comment type="similarity">
    <text evidence="1">Belongs to the SDHAF4 family.</text>
</comment>
<proteinExistence type="inferred from homology"/>
<evidence type="ECO:0000256" key="2">
    <source>
        <dbReference type="SAM" id="MobiDB-lite"/>
    </source>
</evidence>
<protein>
    <submittedName>
        <fullName evidence="3">DUF1674 domain-containing protein</fullName>
    </submittedName>
</protein>
<feature type="compositionally biased region" description="Basic and acidic residues" evidence="2">
    <location>
        <begin position="1"/>
        <end position="11"/>
    </location>
</feature>